<feature type="signal peptide" evidence="1">
    <location>
        <begin position="1"/>
        <end position="18"/>
    </location>
</feature>
<dbReference type="OrthoDB" id="5865705at2759"/>
<accession>A0A016W3W3</accession>
<protein>
    <recommendedName>
        <fullName evidence="4">SCP domain-containing protein</fullName>
    </recommendedName>
</protein>
<gene>
    <name evidence="2" type="primary">Acey_s0001.g337</name>
    <name evidence="2" type="ORF">Y032_0001g337</name>
</gene>
<dbReference type="Proteomes" id="UP000024635">
    <property type="component" value="Unassembled WGS sequence"/>
</dbReference>
<evidence type="ECO:0000256" key="1">
    <source>
        <dbReference type="SAM" id="SignalP"/>
    </source>
</evidence>
<dbReference type="AlphaFoldDB" id="A0A016W3W3"/>
<sequence>MMVAQLTLLLVAFVMSDASFQDILKVYDHCYADAEALNSLTGNATPTLIQLPEWCMAMRHDVAPCLAEAIQIEDDGSVASRGNVLLSAYERTGNTTILTHVKLYHYGCVYNNWYSYAEDEPCYQNMLSECVFGSSSCYYMPCEMNKENSYKALGQWHREPTSASVREYDYLITSVLVMSLFTA</sequence>
<organism evidence="2 3">
    <name type="scientific">Ancylostoma ceylanicum</name>
    <dbReference type="NCBI Taxonomy" id="53326"/>
    <lineage>
        <taxon>Eukaryota</taxon>
        <taxon>Metazoa</taxon>
        <taxon>Ecdysozoa</taxon>
        <taxon>Nematoda</taxon>
        <taxon>Chromadorea</taxon>
        <taxon>Rhabditida</taxon>
        <taxon>Rhabditina</taxon>
        <taxon>Rhabditomorpha</taxon>
        <taxon>Strongyloidea</taxon>
        <taxon>Ancylostomatidae</taxon>
        <taxon>Ancylostomatinae</taxon>
        <taxon>Ancylostoma</taxon>
    </lineage>
</organism>
<evidence type="ECO:0000313" key="3">
    <source>
        <dbReference type="Proteomes" id="UP000024635"/>
    </source>
</evidence>
<name>A0A016W3W3_9BILA</name>
<proteinExistence type="predicted"/>
<evidence type="ECO:0008006" key="4">
    <source>
        <dbReference type="Google" id="ProtNLM"/>
    </source>
</evidence>
<comment type="caution">
    <text evidence="2">The sequence shown here is derived from an EMBL/GenBank/DDBJ whole genome shotgun (WGS) entry which is preliminary data.</text>
</comment>
<reference evidence="3" key="1">
    <citation type="journal article" date="2015" name="Nat. Genet.">
        <title>The genome and transcriptome of the zoonotic hookworm Ancylostoma ceylanicum identify infection-specific gene families.</title>
        <authorList>
            <person name="Schwarz E.M."/>
            <person name="Hu Y."/>
            <person name="Antoshechkin I."/>
            <person name="Miller M.M."/>
            <person name="Sternberg P.W."/>
            <person name="Aroian R.V."/>
        </authorList>
    </citation>
    <scope>NUCLEOTIDE SEQUENCE</scope>
    <source>
        <strain evidence="3">HY135</strain>
    </source>
</reference>
<keyword evidence="1" id="KW-0732">Signal</keyword>
<keyword evidence="3" id="KW-1185">Reference proteome</keyword>
<feature type="chain" id="PRO_5001494121" description="SCP domain-containing protein" evidence="1">
    <location>
        <begin position="19"/>
        <end position="183"/>
    </location>
</feature>
<dbReference type="EMBL" id="JARK01001337">
    <property type="protein sequence ID" value="EYC34281.1"/>
    <property type="molecule type" value="Genomic_DNA"/>
</dbReference>
<evidence type="ECO:0000313" key="2">
    <source>
        <dbReference type="EMBL" id="EYC34281.1"/>
    </source>
</evidence>